<dbReference type="SUPFAM" id="SSF101912">
    <property type="entry name" value="Sema domain"/>
    <property type="match status" value="1"/>
</dbReference>
<proteinExistence type="predicted"/>
<dbReference type="PANTHER" id="PTHR22625:SF70">
    <property type="entry name" value="PLEXIN A, ISOFORM A"/>
    <property type="match status" value="1"/>
</dbReference>
<evidence type="ECO:0000313" key="8">
    <source>
        <dbReference type="EMBL" id="CAF1018121.1"/>
    </source>
</evidence>
<gene>
    <name evidence="8" type="ORF">GPM918_LOCUS14630</name>
    <name evidence="9" type="ORF">SRO942_LOCUS14630</name>
</gene>
<evidence type="ECO:0000256" key="2">
    <source>
        <dbReference type="ARBA" id="ARBA00023136"/>
    </source>
</evidence>
<keyword evidence="6" id="KW-1133">Transmembrane helix</keyword>
<dbReference type="InterPro" id="IPR016201">
    <property type="entry name" value="PSI"/>
</dbReference>
<evidence type="ECO:0000313" key="9">
    <source>
        <dbReference type="EMBL" id="CAF3789592.1"/>
    </source>
</evidence>
<sequence length="615" mass="70423">MSIIFYHSISIYYLIFLILIQYSLSISNFKFSSTTTLQRFLFDEQTQTIIVVSVNRLYKLYSTNLSILAEIDTSSTFTNTELCTTIIGRANVTTTSININPVHYFSINSYLFNNQLTNNSAYNQLLLLTPSNDLLVCSTSNRGTCQLRSSSNLTLIESSSSRVVSTNIHYSTFGFIGNDSILYTAVTYDSSCDSFYEIPALSGRSLSLKSTTFLKIFNHLSNDLHSSSYSLRFVNNRIAREFPVHYLYGFEHRLFTYFLTIQELDIQQQQQHYYNHYSRTSSSQNSGKKLLTKLVRFCQKTQQAPIKSYVELPLTCKSLSSNYYPYLVTAYFVNENENSRLYGVFRNTTTSSINNTSHAICLFSMKFIRENIFQTIKNCVVDGIGQRGLGFISPDTHCLPNQKLDDIDLDYCPDDDSVQYPIGGHIPIEQSSIIELDDKVNITTIEIVVNSQNDDRKKTVNIKDNDDIILFGDDKSSIYMIIKENLFECEKHQTCDDCSMANNFNCHWCSEQNRCVSIFECSYGINQRKNKFNMCTNIHNVIPNKISLNKSNSWLDITLSSSLETNIRNDLYSCQFTNEKNAYKLLTTATLLKNNILYCPIPFSSSFNEQLSENK</sequence>
<dbReference type="GO" id="GO:0005886">
    <property type="term" value="C:plasma membrane"/>
    <property type="evidence" value="ECO:0007669"/>
    <property type="project" value="TreeGrafter"/>
</dbReference>
<dbReference type="AlphaFoldDB" id="A0A814I385"/>
<dbReference type="OrthoDB" id="125363at2759"/>
<dbReference type="PROSITE" id="PS51004">
    <property type="entry name" value="SEMA"/>
    <property type="match status" value="1"/>
</dbReference>
<dbReference type="GO" id="GO:0017154">
    <property type="term" value="F:semaphorin receptor activity"/>
    <property type="evidence" value="ECO:0007669"/>
    <property type="project" value="InterPro"/>
</dbReference>
<evidence type="ECO:0000256" key="1">
    <source>
        <dbReference type="ARBA" id="ARBA00004370"/>
    </source>
</evidence>
<dbReference type="SMART" id="SM00423">
    <property type="entry name" value="PSI"/>
    <property type="match status" value="1"/>
</dbReference>
<comment type="caution">
    <text evidence="8">The sequence shown here is derived from an EMBL/GenBank/DDBJ whole genome shotgun (WGS) entry which is preliminary data.</text>
</comment>
<evidence type="ECO:0000256" key="3">
    <source>
        <dbReference type="ARBA" id="ARBA00023157"/>
    </source>
</evidence>
<evidence type="ECO:0000256" key="5">
    <source>
        <dbReference type="PROSITE-ProRule" id="PRU00352"/>
    </source>
</evidence>
<dbReference type="GO" id="GO:0030334">
    <property type="term" value="P:regulation of cell migration"/>
    <property type="evidence" value="ECO:0007669"/>
    <property type="project" value="TreeGrafter"/>
</dbReference>
<dbReference type="InterPro" id="IPR015943">
    <property type="entry name" value="WD40/YVTN_repeat-like_dom_sf"/>
</dbReference>
<dbReference type="InterPro" id="IPR001627">
    <property type="entry name" value="Semap_dom"/>
</dbReference>
<feature type="domain" description="Sema" evidence="7">
    <location>
        <begin position="8"/>
        <end position="370"/>
    </location>
</feature>
<dbReference type="InterPro" id="IPR002165">
    <property type="entry name" value="Plexin_repeat"/>
</dbReference>
<evidence type="ECO:0000313" key="10">
    <source>
        <dbReference type="Proteomes" id="UP000663829"/>
    </source>
</evidence>
<dbReference type="Proteomes" id="UP000681722">
    <property type="component" value="Unassembled WGS sequence"/>
</dbReference>
<dbReference type="Pfam" id="PF01437">
    <property type="entry name" value="PSI"/>
    <property type="match status" value="1"/>
</dbReference>
<comment type="caution">
    <text evidence="5">Lacks conserved residue(s) required for the propagation of feature annotation.</text>
</comment>
<organism evidence="8 10">
    <name type="scientific">Didymodactylos carnosus</name>
    <dbReference type="NCBI Taxonomy" id="1234261"/>
    <lineage>
        <taxon>Eukaryota</taxon>
        <taxon>Metazoa</taxon>
        <taxon>Spiralia</taxon>
        <taxon>Gnathifera</taxon>
        <taxon>Rotifera</taxon>
        <taxon>Eurotatoria</taxon>
        <taxon>Bdelloidea</taxon>
        <taxon>Philodinida</taxon>
        <taxon>Philodinidae</taxon>
        <taxon>Didymodactylos</taxon>
    </lineage>
</organism>
<dbReference type="Gene3D" id="2.130.10.10">
    <property type="entry name" value="YVTN repeat-like/Quinoprotein amine dehydrogenase"/>
    <property type="match status" value="1"/>
</dbReference>
<dbReference type="SMART" id="SM00630">
    <property type="entry name" value="Sema"/>
    <property type="match status" value="1"/>
</dbReference>
<feature type="non-terminal residue" evidence="8">
    <location>
        <position position="1"/>
    </location>
</feature>
<dbReference type="EMBL" id="CAJOBC010003556">
    <property type="protein sequence ID" value="CAF3789592.1"/>
    <property type="molecule type" value="Genomic_DNA"/>
</dbReference>
<accession>A0A814I385</accession>
<keyword evidence="2 6" id="KW-0472">Membrane</keyword>
<dbReference type="EMBL" id="CAJNOQ010003556">
    <property type="protein sequence ID" value="CAF1018121.1"/>
    <property type="molecule type" value="Genomic_DNA"/>
</dbReference>
<protein>
    <recommendedName>
        <fullName evidence="7">Sema domain-containing protein</fullName>
    </recommendedName>
</protein>
<keyword evidence="6" id="KW-0812">Transmembrane</keyword>
<dbReference type="InterPro" id="IPR013783">
    <property type="entry name" value="Ig-like_fold"/>
</dbReference>
<reference evidence="8" key="1">
    <citation type="submission" date="2021-02" db="EMBL/GenBank/DDBJ databases">
        <authorList>
            <person name="Nowell W R."/>
        </authorList>
    </citation>
    <scope>NUCLEOTIDE SEQUENCE</scope>
</reference>
<comment type="subcellular location">
    <subcellularLocation>
        <location evidence="1">Membrane</location>
    </subcellularLocation>
</comment>
<evidence type="ECO:0000256" key="6">
    <source>
        <dbReference type="SAM" id="Phobius"/>
    </source>
</evidence>
<dbReference type="InterPro" id="IPR031148">
    <property type="entry name" value="Plexin"/>
</dbReference>
<evidence type="ECO:0000259" key="7">
    <source>
        <dbReference type="PROSITE" id="PS51004"/>
    </source>
</evidence>
<dbReference type="Proteomes" id="UP000663829">
    <property type="component" value="Unassembled WGS sequence"/>
</dbReference>
<keyword evidence="10" id="KW-1185">Reference proteome</keyword>
<evidence type="ECO:0000256" key="4">
    <source>
        <dbReference type="ARBA" id="ARBA00023180"/>
    </source>
</evidence>
<dbReference type="PANTHER" id="PTHR22625">
    <property type="entry name" value="PLEXIN"/>
    <property type="match status" value="1"/>
</dbReference>
<dbReference type="InterPro" id="IPR036352">
    <property type="entry name" value="Semap_dom_sf"/>
</dbReference>
<dbReference type="Gene3D" id="2.60.40.10">
    <property type="entry name" value="Immunoglobulins"/>
    <property type="match status" value="1"/>
</dbReference>
<keyword evidence="4" id="KW-0325">Glycoprotein</keyword>
<dbReference type="GO" id="GO:0002116">
    <property type="term" value="C:semaphorin receptor complex"/>
    <property type="evidence" value="ECO:0007669"/>
    <property type="project" value="TreeGrafter"/>
</dbReference>
<name>A0A814I385_9BILA</name>
<keyword evidence="3" id="KW-1015">Disulfide bond</keyword>
<feature type="transmembrane region" description="Helical" evidence="6">
    <location>
        <begin position="12"/>
        <end position="31"/>
    </location>
</feature>
<dbReference type="SUPFAM" id="SSF103575">
    <property type="entry name" value="Plexin repeat"/>
    <property type="match status" value="1"/>
</dbReference>